<dbReference type="SUPFAM" id="SSF47336">
    <property type="entry name" value="ACP-like"/>
    <property type="match status" value="1"/>
</dbReference>
<evidence type="ECO:0000313" key="3">
    <source>
        <dbReference type="Proteomes" id="UP000772196"/>
    </source>
</evidence>
<dbReference type="InterPro" id="IPR036736">
    <property type="entry name" value="ACP-like_sf"/>
</dbReference>
<evidence type="ECO:0000313" key="2">
    <source>
        <dbReference type="EMBL" id="NKI41867.1"/>
    </source>
</evidence>
<sequence length="86" mass="9370">MSATEVNKEDLRGIVADALEADREEVGDRADFAEELEVDSLVQLEISSQVENLYGISIEEVLASGVSTLDELHGFVTARLAERHPA</sequence>
<dbReference type="InterPro" id="IPR009081">
    <property type="entry name" value="PP-bd_ACP"/>
</dbReference>
<name>A0ABX1H0H7_9ACTN</name>
<accession>A0ABX1H0H7</accession>
<proteinExistence type="predicted"/>
<evidence type="ECO:0000259" key="1">
    <source>
        <dbReference type="PROSITE" id="PS50075"/>
    </source>
</evidence>
<dbReference type="PROSITE" id="PS50075">
    <property type="entry name" value="CARRIER"/>
    <property type="match status" value="1"/>
</dbReference>
<dbReference type="EMBL" id="JAAWWP010000005">
    <property type="protein sequence ID" value="NKI41867.1"/>
    <property type="molecule type" value="Genomic_DNA"/>
</dbReference>
<dbReference type="Proteomes" id="UP000772196">
    <property type="component" value="Unassembled WGS sequence"/>
</dbReference>
<keyword evidence="3" id="KW-1185">Reference proteome</keyword>
<comment type="caution">
    <text evidence="2">The sequence shown here is derived from an EMBL/GenBank/DDBJ whole genome shotgun (WGS) entry which is preliminary data.</text>
</comment>
<dbReference type="Gene3D" id="1.10.1200.10">
    <property type="entry name" value="ACP-like"/>
    <property type="match status" value="1"/>
</dbReference>
<feature type="domain" description="Carrier" evidence="1">
    <location>
        <begin position="2"/>
        <end position="80"/>
    </location>
</feature>
<dbReference type="RefSeq" id="WP_168538474.1">
    <property type="nucleotide sequence ID" value="NZ_JAAWWP010000005.1"/>
</dbReference>
<reference evidence="2 3" key="1">
    <citation type="submission" date="2020-04" db="EMBL/GenBank/DDBJ databases">
        <title>Phylogenetic Diversity and Antibacterial Activity against Ralstonia solanacearum of Endophytic Actinomycete Isolated from Moss.</title>
        <authorList>
            <person name="Zhuang X."/>
        </authorList>
    </citation>
    <scope>NUCLEOTIDE SEQUENCE [LARGE SCALE GENOMIC DNA]</scope>
    <source>
        <strain evidence="2 3">LD120</strain>
    </source>
</reference>
<gene>
    <name evidence="2" type="ORF">HFV08_11575</name>
</gene>
<protein>
    <submittedName>
        <fullName evidence="2">Acyl carrier protein</fullName>
    </submittedName>
</protein>
<organism evidence="2 3">
    <name type="scientific">Streptomyces physcomitrii</name>
    <dbReference type="NCBI Taxonomy" id="2724184"/>
    <lineage>
        <taxon>Bacteria</taxon>
        <taxon>Bacillati</taxon>
        <taxon>Actinomycetota</taxon>
        <taxon>Actinomycetes</taxon>
        <taxon>Kitasatosporales</taxon>
        <taxon>Streptomycetaceae</taxon>
        <taxon>Streptomyces</taxon>
    </lineage>
</organism>
<dbReference type="Pfam" id="PF00550">
    <property type="entry name" value="PP-binding"/>
    <property type="match status" value="1"/>
</dbReference>